<dbReference type="Proteomes" id="UP000663852">
    <property type="component" value="Unassembled WGS sequence"/>
</dbReference>
<protein>
    <recommendedName>
        <fullName evidence="2">BRO1 domain-containing protein</fullName>
    </recommendedName>
</protein>
<evidence type="ECO:0000313" key="5">
    <source>
        <dbReference type="Proteomes" id="UP000663828"/>
    </source>
</evidence>
<feature type="domain" description="BRO1" evidence="2">
    <location>
        <begin position="93"/>
        <end position="417"/>
    </location>
</feature>
<organism evidence="3 6">
    <name type="scientific">Adineta ricciae</name>
    <name type="common">Rotifer</name>
    <dbReference type="NCBI Taxonomy" id="249248"/>
    <lineage>
        <taxon>Eukaryota</taxon>
        <taxon>Metazoa</taxon>
        <taxon>Spiralia</taxon>
        <taxon>Gnathifera</taxon>
        <taxon>Rotifera</taxon>
        <taxon>Eurotatoria</taxon>
        <taxon>Bdelloidea</taxon>
        <taxon>Adinetida</taxon>
        <taxon>Adinetidae</taxon>
        <taxon>Adineta</taxon>
    </lineage>
</organism>
<dbReference type="Proteomes" id="UP000663828">
    <property type="component" value="Unassembled WGS sequence"/>
</dbReference>
<dbReference type="InterPro" id="IPR004328">
    <property type="entry name" value="BRO1_dom"/>
</dbReference>
<dbReference type="InterPro" id="IPR038898">
    <property type="entry name" value="BROX"/>
</dbReference>
<dbReference type="OrthoDB" id="10266451at2759"/>
<gene>
    <name evidence="3" type="ORF">EDS130_LOCUS3707</name>
    <name evidence="4" type="ORF">XAT740_LOCUS40003</name>
</gene>
<reference evidence="3" key="1">
    <citation type="submission" date="2021-02" db="EMBL/GenBank/DDBJ databases">
        <authorList>
            <person name="Nowell W R."/>
        </authorList>
    </citation>
    <scope>NUCLEOTIDE SEQUENCE</scope>
</reference>
<comment type="caution">
    <text evidence="3">The sequence shown here is derived from an EMBL/GenBank/DDBJ whole genome shotgun (WGS) entry which is preliminary data.</text>
</comment>
<dbReference type="EMBL" id="CAJNOJ010000009">
    <property type="protein sequence ID" value="CAF0778484.1"/>
    <property type="molecule type" value="Genomic_DNA"/>
</dbReference>
<dbReference type="EMBL" id="CAJNOR010004500">
    <property type="protein sequence ID" value="CAF1507116.1"/>
    <property type="molecule type" value="Genomic_DNA"/>
</dbReference>
<name>A0A813RCR8_ADIRI</name>
<dbReference type="AlphaFoldDB" id="A0A813RCR8"/>
<evidence type="ECO:0000259" key="2">
    <source>
        <dbReference type="PROSITE" id="PS51180"/>
    </source>
</evidence>
<dbReference type="PANTHER" id="PTHR23032">
    <property type="entry name" value="BRO1 DOMAIN-CONTAINING PROTEIN BROX"/>
    <property type="match status" value="1"/>
</dbReference>
<proteinExistence type="inferred from homology"/>
<dbReference type="Gene3D" id="1.25.40.280">
    <property type="entry name" value="alix/aip1 like domains"/>
    <property type="match status" value="1"/>
</dbReference>
<dbReference type="PANTHER" id="PTHR23032:SF13">
    <property type="entry name" value="BRO1 DOMAIN-CONTAINING PROTEIN BROX"/>
    <property type="match status" value="1"/>
</dbReference>
<evidence type="ECO:0000256" key="1">
    <source>
        <dbReference type="ARBA" id="ARBA00008901"/>
    </source>
</evidence>
<evidence type="ECO:0000313" key="4">
    <source>
        <dbReference type="EMBL" id="CAF1507116.1"/>
    </source>
</evidence>
<evidence type="ECO:0000313" key="6">
    <source>
        <dbReference type="Proteomes" id="UP000663852"/>
    </source>
</evidence>
<sequence>MFTINHWFHRNPLKSTAAVSFDHRTSPSSTDAMQICHQLRQIRLELLQSLCNPTLETPTVRDLFDKYISLLSGFLTAPDGASDDSKLRYTTKFYWTDSLTKLDTITDVQDAQFEVCCMTLNVAMWYTKHAAYVASKSSTPSDKDALDVHKSLRIAAGMFKYVMDVEIRKLHNVKLPACSDVNEKIIAAYYYSCLGEFHEVTLARAINAKQDNTLISSISNQISQYFEMGGQQLTSFDDKVVGQWRMYFGLKAKFYLAEARAYQALEFLKKNDAPNALRTAEEASKVQQQAANFCEQYSKTKGAGSPQRHPFFLQLDSLIRRVQSTIEFENNVMHHKRAATDLLPLDGNPMHGILPAEEYIPAKLNSLFSADAYRAFDIGRNVGKAYKEDKHARDVKEAHEMPIPQGMPPSESACTIA</sequence>
<dbReference type="InterPro" id="IPR038499">
    <property type="entry name" value="BRO1_sf"/>
</dbReference>
<dbReference type="PROSITE" id="PS51180">
    <property type="entry name" value="BRO1"/>
    <property type="match status" value="1"/>
</dbReference>
<accession>A0A813RCR8</accession>
<evidence type="ECO:0000313" key="3">
    <source>
        <dbReference type="EMBL" id="CAF0778484.1"/>
    </source>
</evidence>
<comment type="similarity">
    <text evidence="1">Belongs to the BROX family.</text>
</comment>
<dbReference type="Pfam" id="PF03097">
    <property type="entry name" value="BRO1"/>
    <property type="match status" value="1"/>
</dbReference>
<keyword evidence="5" id="KW-1185">Reference proteome</keyword>
<dbReference type="SMART" id="SM01041">
    <property type="entry name" value="BRO1"/>
    <property type="match status" value="1"/>
</dbReference>